<dbReference type="EMBL" id="LR130778">
    <property type="protein sequence ID" value="VDN47328.1"/>
    <property type="molecule type" value="Genomic_DNA"/>
</dbReference>
<evidence type="ECO:0000313" key="1">
    <source>
        <dbReference type="EMBL" id="VDN47328.1"/>
    </source>
</evidence>
<sequence>MRNLSLKELVNRTKEALDQAGASNYYKNVFKTLSKQLLLYAKDKNVDSFSMDFGLQF</sequence>
<name>A0A3P7PEJ8_9FIRM</name>
<protein>
    <submittedName>
        <fullName evidence="1">Uncharacterized protein</fullName>
    </submittedName>
</protein>
<gene>
    <name evidence="1" type="ORF">PATL70BA_1443</name>
</gene>
<dbReference type="RefSeq" id="WP_243115984.1">
    <property type="nucleotide sequence ID" value="NZ_LR130778.1"/>
</dbReference>
<dbReference type="Proteomes" id="UP000279029">
    <property type="component" value="Chromosome"/>
</dbReference>
<proteinExistence type="predicted"/>
<evidence type="ECO:0000313" key="2">
    <source>
        <dbReference type="Proteomes" id="UP000279029"/>
    </source>
</evidence>
<organism evidence="1 2">
    <name type="scientific">Petrocella atlantisensis</name>
    <dbReference type="NCBI Taxonomy" id="2173034"/>
    <lineage>
        <taxon>Bacteria</taxon>
        <taxon>Bacillati</taxon>
        <taxon>Bacillota</taxon>
        <taxon>Clostridia</taxon>
        <taxon>Lachnospirales</taxon>
        <taxon>Vallitaleaceae</taxon>
        <taxon>Petrocella</taxon>
    </lineage>
</organism>
<accession>A0A3P7PEJ8</accession>
<reference evidence="1 2" key="1">
    <citation type="submission" date="2018-09" db="EMBL/GenBank/DDBJ databases">
        <authorList>
            <person name="Postec A."/>
        </authorList>
    </citation>
    <scope>NUCLEOTIDE SEQUENCE [LARGE SCALE GENOMIC DNA]</scope>
    <source>
        <strain evidence="1">70B-A</strain>
    </source>
</reference>
<keyword evidence="2" id="KW-1185">Reference proteome</keyword>
<dbReference type="KEGG" id="cbar:PATL70BA_1443"/>
<dbReference type="AlphaFoldDB" id="A0A3P7PEJ8"/>